<feature type="domain" description="Prephenate dehydratase" evidence="11">
    <location>
        <begin position="7"/>
        <end position="186"/>
    </location>
</feature>
<dbReference type="Gene3D" id="3.40.190.10">
    <property type="entry name" value="Periplasmic binding protein-like II"/>
    <property type="match status" value="2"/>
</dbReference>
<comment type="catalytic activity">
    <reaction evidence="8 10">
        <text>prephenate + H(+) = 3-phenylpyruvate + CO2 + H2O</text>
        <dbReference type="Rhea" id="RHEA:21648"/>
        <dbReference type="ChEBI" id="CHEBI:15377"/>
        <dbReference type="ChEBI" id="CHEBI:15378"/>
        <dbReference type="ChEBI" id="CHEBI:16526"/>
        <dbReference type="ChEBI" id="CHEBI:18005"/>
        <dbReference type="ChEBI" id="CHEBI:29934"/>
        <dbReference type="EC" id="4.2.1.51"/>
    </reaction>
</comment>
<evidence type="ECO:0000313" key="13">
    <source>
        <dbReference type="EMBL" id="SEJ96811.1"/>
    </source>
</evidence>
<dbReference type="PROSITE" id="PS51671">
    <property type="entry name" value="ACT"/>
    <property type="match status" value="1"/>
</dbReference>
<dbReference type="GO" id="GO:0005737">
    <property type="term" value="C:cytoplasm"/>
    <property type="evidence" value="ECO:0007669"/>
    <property type="project" value="TreeGrafter"/>
</dbReference>
<dbReference type="RefSeq" id="WP_091835885.1">
    <property type="nucleotide sequence ID" value="NZ_FNZK01000031.1"/>
</dbReference>
<keyword evidence="14" id="KW-1185">Reference proteome</keyword>
<proteinExistence type="predicted"/>
<protein>
    <recommendedName>
        <fullName evidence="3 10">Prephenate dehydratase</fullName>
        <shortName evidence="10">PDT</shortName>
        <ecNumber evidence="2 10">4.2.1.51</ecNumber>
    </recommendedName>
</protein>
<evidence type="ECO:0000259" key="12">
    <source>
        <dbReference type="PROSITE" id="PS51671"/>
    </source>
</evidence>
<keyword evidence="7 10" id="KW-0456">Lyase</keyword>
<dbReference type="PANTHER" id="PTHR21022">
    <property type="entry name" value="PREPHENATE DEHYDRATASE P PROTEIN"/>
    <property type="match status" value="1"/>
</dbReference>
<gene>
    <name evidence="10" type="primary">pheA</name>
    <name evidence="13" type="ORF">SAMN05660742_13117</name>
</gene>
<keyword evidence="5 10" id="KW-0057">Aromatic amino acid biosynthesis</keyword>
<dbReference type="SUPFAM" id="SSF53850">
    <property type="entry name" value="Periplasmic binding protein-like II"/>
    <property type="match status" value="1"/>
</dbReference>
<dbReference type="EMBL" id="FNZK01000031">
    <property type="protein sequence ID" value="SEJ96811.1"/>
    <property type="molecule type" value="Genomic_DNA"/>
</dbReference>
<evidence type="ECO:0000256" key="6">
    <source>
        <dbReference type="ARBA" id="ARBA00023222"/>
    </source>
</evidence>
<dbReference type="PIRSF" id="PIRSF001500">
    <property type="entry name" value="Chor_mut_pdt_Ppr"/>
    <property type="match status" value="1"/>
</dbReference>
<dbReference type="PROSITE" id="PS00858">
    <property type="entry name" value="PREPHENATE_DEHYDR_2"/>
    <property type="match status" value="1"/>
</dbReference>
<organism evidence="13 14">
    <name type="scientific">Propionispira arboris</name>
    <dbReference type="NCBI Taxonomy" id="84035"/>
    <lineage>
        <taxon>Bacteria</taxon>
        <taxon>Bacillati</taxon>
        <taxon>Bacillota</taxon>
        <taxon>Negativicutes</taxon>
        <taxon>Selenomonadales</taxon>
        <taxon>Selenomonadaceae</taxon>
        <taxon>Propionispira</taxon>
    </lineage>
</organism>
<dbReference type="Gene3D" id="3.30.70.260">
    <property type="match status" value="1"/>
</dbReference>
<evidence type="ECO:0000256" key="1">
    <source>
        <dbReference type="ARBA" id="ARBA00004741"/>
    </source>
</evidence>
<evidence type="ECO:0000256" key="3">
    <source>
        <dbReference type="ARBA" id="ARBA00021872"/>
    </source>
</evidence>
<dbReference type="InterPro" id="IPR018528">
    <property type="entry name" value="Preph_deHydtase_CS"/>
</dbReference>
<dbReference type="GO" id="GO:0009094">
    <property type="term" value="P:L-phenylalanine biosynthetic process"/>
    <property type="evidence" value="ECO:0007669"/>
    <property type="project" value="UniProtKB-UniPathway"/>
</dbReference>
<evidence type="ECO:0000256" key="4">
    <source>
        <dbReference type="ARBA" id="ARBA00022605"/>
    </source>
</evidence>
<dbReference type="Pfam" id="PF01842">
    <property type="entry name" value="ACT"/>
    <property type="match status" value="1"/>
</dbReference>
<feature type="domain" description="ACT" evidence="12">
    <location>
        <begin position="200"/>
        <end position="278"/>
    </location>
</feature>
<evidence type="ECO:0000256" key="9">
    <source>
        <dbReference type="PIRSR" id="PIRSR001500-2"/>
    </source>
</evidence>
<sequence>MLKQQNTLGFLGPKGTHSEAVALYLNYKQAGDWNLFAYDTIYEAIQAVADGVIERCVVPVENSIEGSINITLDTLAHEVDLQVEQEIVWTVHNQLMTKYPKDVITTILSHPQPLAQCREYLKKNYAGIEIRQTASTAKAAEIVASGPPGYAAIGTQRAGELYGLTTMDTEIQDTLTNCTRFFVLTKIKKAVIAGANKTSLVCQIDGKKAGSLCAVLSEFAKRDVNMTRIESRPARTGLGEYIFFFEVDGSTQEQNVNAAILAIQQKSLWLKNLGSFPVTYVDENIKK</sequence>
<dbReference type="PROSITE" id="PS51171">
    <property type="entry name" value="PREPHENATE_DEHYDR_3"/>
    <property type="match status" value="1"/>
</dbReference>
<evidence type="ECO:0000313" key="14">
    <source>
        <dbReference type="Proteomes" id="UP000199662"/>
    </source>
</evidence>
<evidence type="ECO:0000259" key="11">
    <source>
        <dbReference type="PROSITE" id="PS51171"/>
    </source>
</evidence>
<evidence type="ECO:0000256" key="2">
    <source>
        <dbReference type="ARBA" id="ARBA00013147"/>
    </source>
</evidence>
<dbReference type="NCBIfam" id="NF008865">
    <property type="entry name" value="PRK11898.1"/>
    <property type="match status" value="1"/>
</dbReference>
<keyword evidence="4 10" id="KW-0028">Amino-acid biosynthesis</keyword>
<reference evidence="13 14" key="1">
    <citation type="submission" date="2016-10" db="EMBL/GenBank/DDBJ databases">
        <authorList>
            <person name="de Groot N.N."/>
        </authorList>
    </citation>
    <scope>NUCLEOTIDE SEQUENCE [LARGE SCALE GENOMIC DNA]</scope>
    <source>
        <strain evidence="13 14">DSM 2179</strain>
    </source>
</reference>
<dbReference type="CDD" id="cd13633">
    <property type="entry name" value="PBP2_Sa-PDT_like"/>
    <property type="match status" value="1"/>
</dbReference>
<dbReference type="InterPro" id="IPR001086">
    <property type="entry name" value="Preph_deHydtase"/>
</dbReference>
<evidence type="ECO:0000256" key="7">
    <source>
        <dbReference type="ARBA" id="ARBA00023239"/>
    </source>
</evidence>
<dbReference type="SUPFAM" id="SSF55021">
    <property type="entry name" value="ACT-like"/>
    <property type="match status" value="1"/>
</dbReference>
<dbReference type="InterPro" id="IPR002912">
    <property type="entry name" value="ACT_dom"/>
</dbReference>
<feature type="site" description="Essential for prephenate dehydratase activity" evidence="9">
    <location>
        <position position="179"/>
    </location>
</feature>
<dbReference type="UniPathway" id="UPA00121">
    <property type="reaction ID" value="UER00345"/>
</dbReference>
<evidence type="ECO:0000256" key="8">
    <source>
        <dbReference type="ARBA" id="ARBA00047848"/>
    </source>
</evidence>
<dbReference type="AlphaFoldDB" id="A0A1H7D4S7"/>
<name>A0A1H7D4S7_9FIRM</name>
<accession>A0A1H7D4S7</accession>
<evidence type="ECO:0000256" key="5">
    <source>
        <dbReference type="ARBA" id="ARBA00023141"/>
    </source>
</evidence>
<dbReference type="InterPro" id="IPR008242">
    <property type="entry name" value="Chor_mutase/pphenate_deHydtase"/>
</dbReference>
<dbReference type="Pfam" id="PF00800">
    <property type="entry name" value="PDT"/>
    <property type="match status" value="1"/>
</dbReference>
<dbReference type="Proteomes" id="UP000199662">
    <property type="component" value="Unassembled WGS sequence"/>
</dbReference>
<dbReference type="InterPro" id="IPR045865">
    <property type="entry name" value="ACT-like_dom_sf"/>
</dbReference>
<dbReference type="EC" id="4.2.1.51" evidence="2 10"/>
<keyword evidence="6 10" id="KW-0584">Phenylalanine biosynthesis</keyword>
<dbReference type="CDD" id="cd04905">
    <property type="entry name" value="ACT_CM-PDT"/>
    <property type="match status" value="1"/>
</dbReference>
<dbReference type="PANTHER" id="PTHR21022:SF19">
    <property type="entry name" value="PREPHENATE DEHYDRATASE-RELATED"/>
    <property type="match status" value="1"/>
</dbReference>
<dbReference type="GO" id="GO:0004664">
    <property type="term" value="F:prephenate dehydratase activity"/>
    <property type="evidence" value="ECO:0007669"/>
    <property type="project" value="UniProtKB-UniRule"/>
</dbReference>
<dbReference type="STRING" id="84035.SAMN05660742_13117"/>
<comment type="pathway">
    <text evidence="1 10">Amino-acid biosynthesis; L-phenylalanine biosynthesis; phenylpyruvate from prephenate: step 1/1.</text>
</comment>
<evidence type="ECO:0000256" key="10">
    <source>
        <dbReference type="RuleBase" id="RU361254"/>
    </source>
</evidence>